<evidence type="ECO:0000313" key="13">
    <source>
        <dbReference type="Proteomes" id="UP000337909"/>
    </source>
</evidence>
<dbReference type="GO" id="GO:0015628">
    <property type="term" value="P:protein secretion by the type II secretion system"/>
    <property type="evidence" value="ECO:0007669"/>
    <property type="project" value="InterPro"/>
</dbReference>
<dbReference type="Gene3D" id="3.55.40.10">
    <property type="entry name" value="minor pseudopilin epsh domain"/>
    <property type="match status" value="1"/>
</dbReference>
<dbReference type="InterPro" id="IPR012902">
    <property type="entry name" value="N_methyl_site"/>
</dbReference>
<evidence type="ECO:0000256" key="8">
    <source>
        <dbReference type="ARBA" id="ARBA00023136"/>
    </source>
</evidence>
<keyword evidence="3" id="KW-1003">Cell membrane</keyword>
<dbReference type="EMBL" id="CABVHQ010000007">
    <property type="protein sequence ID" value="VVN80059.1"/>
    <property type="molecule type" value="Genomic_DNA"/>
</dbReference>
<evidence type="ECO:0000256" key="6">
    <source>
        <dbReference type="ARBA" id="ARBA00022692"/>
    </source>
</evidence>
<dbReference type="AlphaFoldDB" id="A0A5E7AN23"/>
<evidence type="ECO:0000256" key="1">
    <source>
        <dbReference type="ARBA" id="ARBA00004377"/>
    </source>
</evidence>
<reference evidence="12 13" key="1">
    <citation type="submission" date="2019-09" db="EMBL/GenBank/DDBJ databases">
        <authorList>
            <person name="Chandra G."/>
            <person name="Truman W A."/>
        </authorList>
    </citation>
    <scope>NUCLEOTIDE SEQUENCE [LARGE SCALE GENOMIC DNA]</scope>
    <source>
        <strain evidence="12">PS691</strain>
    </source>
</reference>
<keyword evidence="7" id="KW-1133">Transmembrane helix</keyword>
<evidence type="ECO:0000256" key="2">
    <source>
        <dbReference type="ARBA" id="ARBA00021549"/>
    </source>
</evidence>
<keyword evidence="5" id="KW-0997">Cell inner membrane</keyword>
<dbReference type="SUPFAM" id="SSF54523">
    <property type="entry name" value="Pili subunits"/>
    <property type="match status" value="1"/>
</dbReference>
<organism evidence="12 13">
    <name type="scientific">Pseudomonas fluorescens</name>
    <dbReference type="NCBI Taxonomy" id="294"/>
    <lineage>
        <taxon>Bacteria</taxon>
        <taxon>Pseudomonadati</taxon>
        <taxon>Pseudomonadota</taxon>
        <taxon>Gammaproteobacteria</taxon>
        <taxon>Pseudomonadales</taxon>
        <taxon>Pseudomonadaceae</taxon>
        <taxon>Pseudomonas</taxon>
    </lineage>
</organism>
<dbReference type="Proteomes" id="UP000337909">
    <property type="component" value="Unassembled WGS sequence"/>
</dbReference>
<sequence>MYQKGFSLFELLTSMAIAALLVHLVSPSFKELLESVRRENAAQTLASGLRNARTEAILRNQATVIHAVDDDWSKGWRIILDISGKGHEDSDNPILLERQDSGRLTIVGNGPVKTHVRFTGQGEALLPGGGFRAGTVHVCATDQSISHHQIVLAKSGRISLRNDKTEQKLCVGGEDSEQGANA</sequence>
<name>A0A5E7AN23_PSEFL</name>
<evidence type="ECO:0000256" key="3">
    <source>
        <dbReference type="ARBA" id="ARBA00022475"/>
    </source>
</evidence>
<accession>A0A5E7AN23</accession>
<protein>
    <recommendedName>
        <fullName evidence="2">Type II secretion system protein H</fullName>
    </recommendedName>
    <alternativeName>
        <fullName evidence="10">General secretion pathway protein H</fullName>
    </alternativeName>
</protein>
<evidence type="ECO:0000256" key="7">
    <source>
        <dbReference type="ARBA" id="ARBA00022989"/>
    </source>
</evidence>
<keyword evidence="4" id="KW-0488">Methylation</keyword>
<evidence type="ECO:0000256" key="4">
    <source>
        <dbReference type="ARBA" id="ARBA00022481"/>
    </source>
</evidence>
<evidence type="ECO:0000259" key="11">
    <source>
        <dbReference type="Pfam" id="PF12019"/>
    </source>
</evidence>
<evidence type="ECO:0000256" key="5">
    <source>
        <dbReference type="ARBA" id="ARBA00022519"/>
    </source>
</evidence>
<dbReference type="Pfam" id="PF07963">
    <property type="entry name" value="N_methyl"/>
    <property type="match status" value="1"/>
</dbReference>
<feature type="domain" description="General secretion pathway GspH" evidence="11">
    <location>
        <begin position="41"/>
        <end position="156"/>
    </location>
</feature>
<dbReference type="GO" id="GO:0005886">
    <property type="term" value="C:plasma membrane"/>
    <property type="evidence" value="ECO:0007669"/>
    <property type="project" value="UniProtKB-SubCell"/>
</dbReference>
<evidence type="ECO:0000256" key="9">
    <source>
        <dbReference type="ARBA" id="ARBA00025772"/>
    </source>
</evidence>
<comment type="subcellular location">
    <subcellularLocation>
        <location evidence="1">Cell inner membrane</location>
        <topology evidence="1">Single-pass membrane protein</topology>
    </subcellularLocation>
</comment>
<dbReference type="NCBIfam" id="TIGR02532">
    <property type="entry name" value="IV_pilin_GFxxxE"/>
    <property type="match status" value="1"/>
</dbReference>
<evidence type="ECO:0000256" key="10">
    <source>
        <dbReference type="ARBA" id="ARBA00030775"/>
    </source>
</evidence>
<gene>
    <name evidence="12" type="ORF">PS691_01019</name>
</gene>
<keyword evidence="6" id="KW-0812">Transmembrane</keyword>
<keyword evidence="8" id="KW-0472">Membrane</keyword>
<dbReference type="InterPro" id="IPR022346">
    <property type="entry name" value="T2SS_GspH"/>
</dbReference>
<dbReference type="Pfam" id="PF12019">
    <property type="entry name" value="GspH"/>
    <property type="match status" value="1"/>
</dbReference>
<dbReference type="InterPro" id="IPR045584">
    <property type="entry name" value="Pilin-like"/>
</dbReference>
<comment type="similarity">
    <text evidence="9">Belongs to the GSP H family.</text>
</comment>
<proteinExistence type="inferred from homology"/>
<dbReference type="OrthoDB" id="5732776at2"/>
<evidence type="ECO:0000313" key="12">
    <source>
        <dbReference type="EMBL" id="VVN80059.1"/>
    </source>
</evidence>
<dbReference type="GO" id="GO:0015627">
    <property type="term" value="C:type II protein secretion system complex"/>
    <property type="evidence" value="ECO:0007669"/>
    <property type="project" value="InterPro"/>
</dbReference>